<dbReference type="AlphaFoldDB" id="A0A0N4UR08"/>
<protein>
    <submittedName>
        <fullName evidence="1 4">Uncharacterized protein</fullName>
    </submittedName>
</protein>
<reference evidence="4" key="1">
    <citation type="submission" date="2017-02" db="UniProtKB">
        <authorList>
            <consortium name="WormBaseParasite"/>
        </authorList>
    </citation>
    <scope>IDENTIFICATION</scope>
</reference>
<proteinExistence type="predicted"/>
<evidence type="ECO:0000313" key="1">
    <source>
        <dbReference type="EMBL" id="VDN53959.1"/>
    </source>
</evidence>
<dbReference type="EMBL" id="UYYG01000221">
    <property type="protein sequence ID" value="VDN53959.1"/>
    <property type="molecule type" value="Genomic_DNA"/>
</dbReference>
<reference evidence="1 3" key="2">
    <citation type="submission" date="2018-11" db="EMBL/GenBank/DDBJ databases">
        <authorList>
            <consortium name="Pathogen Informatics"/>
        </authorList>
    </citation>
    <scope>NUCLEOTIDE SEQUENCE [LARGE SCALE GENOMIC DNA]</scope>
</reference>
<evidence type="ECO:0000313" key="3">
    <source>
        <dbReference type="Proteomes" id="UP000274756"/>
    </source>
</evidence>
<evidence type="ECO:0000313" key="2">
    <source>
        <dbReference type="Proteomes" id="UP000038040"/>
    </source>
</evidence>
<sequence>MVRTPNGKLFNRPIDLFYPLEVSEEGNEEARITTAAKDKLEEPIALRTGEAQRRLFNQVVKEKETKTITYYFSPILPIIST</sequence>
<dbReference type="WBParaSite" id="DME_0001047401-mRNA-1">
    <property type="protein sequence ID" value="DME_0001047401-mRNA-1"/>
    <property type="gene ID" value="DME_0001047401"/>
</dbReference>
<keyword evidence="3" id="KW-1185">Reference proteome</keyword>
<dbReference type="OrthoDB" id="6020750at2759"/>
<name>A0A0N4UR08_DRAME</name>
<organism evidence="2 4">
    <name type="scientific">Dracunculus medinensis</name>
    <name type="common">Guinea worm</name>
    <dbReference type="NCBI Taxonomy" id="318479"/>
    <lineage>
        <taxon>Eukaryota</taxon>
        <taxon>Metazoa</taxon>
        <taxon>Ecdysozoa</taxon>
        <taxon>Nematoda</taxon>
        <taxon>Chromadorea</taxon>
        <taxon>Rhabditida</taxon>
        <taxon>Spirurina</taxon>
        <taxon>Dracunculoidea</taxon>
        <taxon>Dracunculidae</taxon>
        <taxon>Dracunculus</taxon>
    </lineage>
</organism>
<evidence type="ECO:0000313" key="4">
    <source>
        <dbReference type="WBParaSite" id="DME_0001047401-mRNA-1"/>
    </source>
</evidence>
<dbReference type="Proteomes" id="UP000274756">
    <property type="component" value="Unassembled WGS sequence"/>
</dbReference>
<accession>A0A0N4UR08</accession>
<dbReference type="Proteomes" id="UP000038040">
    <property type="component" value="Unplaced"/>
</dbReference>
<gene>
    <name evidence="1" type="ORF">DME_LOCUS3932</name>
</gene>